<comment type="caution">
    <text evidence="2">The sequence shown here is derived from an EMBL/GenBank/DDBJ whole genome shotgun (WGS) entry which is preliminary data.</text>
</comment>
<dbReference type="EMBL" id="NJGJ01000001">
    <property type="protein sequence ID" value="PGH24675.1"/>
    <property type="molecule type" value="Genomic_DNA"/>
</dbReference>
<accession>A0A2B7YTN2</accession>
<name>A0A2B7YTN2_9FUSO</name>
<dbReference type="SUPFAM" id="SSF47413">
    <property type="entry name" value="lambda repressor-like DNA-binding domains"/>
    <property type="match status" value="1"/>
</dbReference>
<dbReference type="PANTHER" id="PTHR37301">
    <property type="entry name" value="DNA-BINDING PROTEIN-RELATED"/>
    <property type="match status" value="1"/>
</dbReference>
<reference evidence="2 3" key="1">
    <citation type="submission" date="2017-06" db="EMBL/GenBank/DDBJ databases">
        <title>Draft genome sequence of Fusobacterium nucleatum subsp. animalis KCOM 1280 (=ChDC F318).</title>
        <authorList>
            <person name="Kook J.-K."/>
            <person name="Park S.-N."/>
            <person name="Lim Y.K."/>
            <person name="Roh H."/>
        </authorList>
    </citation>
    <scope>NUCLEOTIDE SEQUENCE [LARGE SCALE GENOMIC DNA]</scope>
    <source>
        <strain evidence="3">KCOM 1280 ( ChDC F318)</strain>
    </source>
</reference>
<protein>
    <submittedName>
        <fullName evidence="2">Transcriptional regulator</fullName>
    </submittedName>
</protein>
<dbReference type="InterPro" id="IPR010982">
    <property type="entry name" value="Lambda_DNA-bd_dom_sf"/>
</dbReference>
<dbReference type="RefSeq" id="WP_005911225.1">
    <property type="nucleotide sequence ID" value="NZ_CP077150.1"/>
</dbReference>
<gene>
    <name evidence="2" type="ORF">RN90_04145</name>
</gene>
<dbReference type="CDD" id="cd00093">
    <property type="entry name" value="HTH_XRE"/>
    <property type="match status" value="1"/>
</dbReference>
<proteinExistence type="predicted"/>
<evidence type="ECO:0000259" key="1">
    <source>
        <dbReference type="PROSITE" id="PS50943"/>
    </source>
</evidence>
<dbReference type="AlphaFoldDB" id="A0A2B7YTN2"/>
<dbReference type="GO" id="GO:0003677">
    <property type="term" value="F:DNA binding"/>
    <property type="evidence" value="ECO:0007669"/>
    <property type="project" value="InterPro"/>
</dbReference>
<dbReference type="PANTHER" id="PTHR37301:SF1">
    <property type="entry name" value="DNA-BINDING PROTEIN"/>
    <property type="match status" value="1"/>
</dbReference>
<dbReference type="Gene3D" id="1.10.260.40">
    <property type="entry name" value="lambda repressor-like DNA-binding domains"/>
    <property type="match status" value="1"/>
</dbReference>
<dbReference type="PROSITE" id="PS50943">
    <property type="entry name" value="HTH_CROC1"/>
    <property type="match status" value="1"/>
</dbReference>
<evidence type="ECO:0000313" key="3">
    <source>
        <dbReference type="Proteomes" id="UP000226179"/>
    </source>
</evidence>
<dbReference type="SMART" id="SM00530">
    <property type="entry name" value="HTH_XRE"/>
    <property type="match status" value="1"/>
</dbReference>
<dbReference type="Pfam" id="PF13443">
    <property type="entry name" value="HTH_26"/>
    <property type="match status" value="1"/>
</dbReference>
<evidence type="ECO:0000313" key="2">
    <source>
        <dbReference type="EMBL" id="PGH24675.1"/>
    </source>
</evidence>
<organism evidence="2 3">
    <name type="scientific">Fusobacterium animalis</name>
    <dbReference type="NCBI Taxonomy" id="76859"/>
    <lineage>
        <taxon>Bacteria</taxon>
        <taxon>Fusobacteriati</taxon>
        <taxon>Fusobacteriota</taxon>
        <taxon>Fusobacteriia</taxon>
        <taxon>Fusobacteriales</taxon>
        <taxon>Fusobacteriaceae</taxon>
        <taxon>Fusobacterium</taxon>
    </lineage>
</organism>
<sequence length="73" mass="8554">MIKFKIHIRMAEKRLSQKTVSQYVGITPTVMGKYFHGTITRINPEHLNKFCKLLGCNTQDLIEYIPDEENLEE</sequence>
<dbReference type="InterPro" id="IPR001387">
    <property type="entry name" value="Cro/C1-type_HTH"/>
</dbReference>
<dbReference type="Proteomes" id="UP000226179">
    <property type="component" value="Unassembled WGS sequence"/>
</dbReference>
<feature type="domain" description="HTH cro/C1-type" evidence="1">
    <location>
        <begin position="6"/>
        <end position="61"/>
    </location>
</feature>